<sequence length="173" mass="18497">MSSQFLKSSFLRNLPSCLLLSMMLSGLEHPFGLLGSAVPALSPPNILCTPSLPDGEVFSIFIGDKESGIECTLGKLAVTPGCVVCDKANDTSCVTCCREGMPSKGTWTGLRHGPRGVINSFFVPIQNLEDSGRGTSIPLPGHSHRNSQSAHCLEMAGIAEAYTQDQDENKWKT</sequence>
<evidence type="ECO:0000313" key="2">
    <source>
        <dbReference type="Proteomes" id="UP001145742"/>
    </source>
</evidence>
<reference evidence="1" key="1">
    <citation type="submission" date="2019-10" db="EMBL/GenBank/DDBJ databases">
        <authorList>
            <person name="Soares A.E.R."/>
            <person name="Aleixo A."/>
            <person name="Schneider P."/>
            <person name="Miyaki C.Y."/>
            <person name="Schneider M.P."/>
            <person name="Mello C."/>
            <person name="Vasconcelos A.T.R."/>
        </authorList>
    </citation>
    <scope>NUCLEOTIDE SEQUENCE</scope>
    <source>
        <tissue evidence="1">Muscle</tissue>
    </source>
</reference>
<accession>A0ABQ9D4W9</accession>
<organism evidence="1 2">
    <name type="scientific">Willisornis vidua</name>
    <name type="common">Xingu scale-backed antbird</name>
    <dbReference type="NCBI Taxonomy" id="1566151"/>
    <lineage>
        <taxon>Eukaryota</taxon>
        <taxon>Metazoa</taxon>
        <taxon>Chordata</taxon>
        <taxon>Craniata</taxon>
        <taxon>Vertebrata</taxon>
        <taxon>Euteleostomi</taxon>
        <taxon>Archelosauria</taxon>
        <taxon>Archosauria</taxon>
        <taxon>Dinosauria</taxon>
        <taxon>Saurischia</taxon>
        <taxon>Theropoda</taxon>
        <taxon>Coelurosauria</taxon>
        <taxon>Aves</taxon>
        <taxon>Neognathae</taxon>
        <taxon>Neoaves</taxon>
        <taxon>Telluraves</taxon>
        <taxon>Australaves</taxon>
        <taxon>Passeriformes</taxon>
        <taxon>Thamnophilidae</taxon>
        <taxon>Willisornis</taxon>
    </lineage>
</organism>
<dbReference type="EMBL" id="WHWB01034052">
    <property type="protein sequence ID" value="KAJ7414508.1"/>
    <property type="molecule type" value="Genomic_DNA"/>
</dbReference>
<gene>
    <name evidence="1" type="ORF">WISP_84016</name>
</gene>
<keyword evidence="2" id="KW-1185">Reference proteome</keyword>
<name>A0ABQ9D4W9_9PASS</name>
<dbReference type="Proteomes" id="UP001145742">
    <property type="component" value="Unassembled WGS sequence"/>
</dbReference>
<protein>
    <submittedName>
        <fullName evidence="1">Uncharacterized protein</fullName>
    </submittedName>
</protein>
<proteinExistence type="predicted"/>
<evidence type="ECO:0000313" key="1">
    <source>
        <dbReference type="EMBL" id="KAJ7414508.1"/>
    </source>
</evidence>
<comment type="caution">
    <text evidence="1">The sequence shown here is derived from an EMBL/GenBank/DDBJ whole genome shotgun (WGS) entry which is preliminary data.</text>
</comment>